<name>A0A8H4JCE7_9HYPO</name>
<gene>
    <name evidence="1" type="ORF">FACUT_11935</name>
</gene>
<proteinExistence type="predicted"/>
<evidence type="ECO:0000313" key="1">
    <source>
        <dbReference type="EMBL" id="KAF4418002.1"/>
    </source>
</evidence>
<dbReference type="EMBL" id="JAADJF010000412">
    <property type="protein sequence ID" value="KAF4418002.1"/>
    <property type="molecule type" value="Genomic_DNA"/>
</dbReference>
<reference evidence="1 2" key="1">
    <citation type="submission" date="2020-01" db="EMBL/GenBank/DDBJ databases">
        <title>Identification and distribution of gene clusters putatively required for synthesis of sphingolipid metabolism inhibitors in phylogenetically diverse species of the filamentous fungus Fusarium.</title>
        <authorList>
            <person name="Kim H.-S."/>
            <person name="Busman M."/>
            <person name="Brown D.W."/>
            <person name="Divon H."/>
            <person name="Uhlig S."/>
            <person name="Proctor R.H."/>
        </authorList>
    </citation>
    <scope>NUCLEOTIDE SEQUENCE [LARGE SCALE GENOMIC DNA]</scope>
    <source>
        <strain evidence="1 2">NRRL 13308</strain>
    </source>
</reference>
<organism evidence="1 2">
    <name type="scientific">Fusarium acutatum</name>
    <dbReference type="NCBI Taxonomy" id="78861"/>
    <lineage>
        <taxon>Eukaryota</taxon>
        <taxon>Fungi</taxon>
        <taxon>Dikarya</taxon>
        <taxon>Ascomycota</taxon>
        <taxon>Pezizomycotina</taxon>
        <taxon>Sordariomycetes</taxon>
        <taxon>Hypocreomycetidae</taxon>
        <taxon>Hypocreales</taxon>
        <taxon>Nectriaceae</taxon>
        <taxon>Fusarium</taxon>
        <taxon>Fusarium fujikuroi species complex</taxon>
    </lineage>
</organism>
<protein>
    <submittedName>
        <fullName evidence="1">Uncharacterized protein</fullName>
    </submittedName>
</protein>
<dbReference type="AlphaFoldDB" id="A0A8H4JCE7"/>
<keyword evidence="2" id="KW-1185">Reference proteome</keyword>
<accession>A0A8H4JCE7</accession>
<evidence type="ECO:0000313" key="2">
    <source>
        <dbReference type="Proteomes" id="UP000536711"/>
    </source>
</evidence>
<comment type="caution">
    <text evidence="1">The sequence shown here is derived from an EMBL/GenBank/DDBJ whole genome shotgun (WGS) entry which is preliminary data.</text>
</comment>
<dbReference type="Proteomes" id="UP000536711">
    <property type="component" value="Unassembled WGS sequence"/>
</dbReference>
<dbReference type="OrthoDB" id="5416097at2759"/>
<sequence length="182" mass="20946">MTVPLWLFEPGQPLSPDGLDFELKMALDCVAPFCKYCTTGSKAYHIAPLTWNDTQAHISQTKQNCDQRAYVVGCDVADRTGYMNDIFKPVASDKAWNMISLRLPQTKRWFRQHINIFNTGKGYDLEEWLESIGIQIKDASRFKDIIDIQWGCILITALSGATWIRNQARFVEEHGFRPREIE</sequence>